<feature type="transmembrane region" description="Helical" evidence="6">
    <location>
        <begin position="113"/>
        <end position="137"/>
    </location>
</feature>
<organism evidence="9 10">
    <name type="scientific">Saccharopolyspora antimicrobica</name>
    <dbReference type="NCBI Taxonomy" id="455193"/>
    <lineage>
        <taxon>Bacteria</taxon>
        <taxon>Bacillati</taxon>
        <taxon>Actinomycetota</taxon>
        <taxon>Actinomycetes</taxon>
        <taxon>Pseudonocardiales</taxon>
        <taxon>Pseudonocardiaceae</taxon>
        <taxon>Saccharopolyspora</taxon>
    </lineage>
</organism>
<evidence type="ECO:0000313" key="11">
    <source>
        <dbReference type="Proteomes" id="UP000270697"/>
    </source>
</evidence>
<evidence type="ECO:0000256" key="1">
    <source>
        <dbReference type="ARBA" id="ARBA00004651"/>
    </source>
</evidence>
<dbReference type="EMBL" id="RBXX01000002">
    <property type="protein sequence ID" value="RKT87407.1"/>
    <property type="molecule type" value="Genomic_DNA"/>
</dbReference>
<sequence length="437" mass="46357">MSAATRAEGALRRGNRGSRGKNLALLTASTSMDNAENSITTVMFPLMRDAFGLSQAALGTLVAVAKVAGAATSVPWAILGRRYSRRKVLAICSGFWGVWIIAAGLAPNFPVFLVLYGIGAAGFAGSGAIALEILGDIYDDHHRGRATGILYAGVAIITGASAPVFGLLAHFDNGWRYGYVGSGAICLLIGVLILAFLDDPEPTAASNAPHRGELEHKARKVRDGLRELFRIRSFRYLLAQRLFSGQNVMMSFGIVFLVEERGFSTSTASLAALPFSLGYVVGTLLGGRLLDRLHLALPRSGRVIMLQASQLAFAAVAFIVLHLTSEGIAPYVVLFAMLGLLQGQVPVVNRPLVMAVVPPHLRSLAFAVSVYLVESVAYGGYALLAGYLGDRVGLQPALLLITVALTTANGLASAALYHPYARDTTEQARREVTTDDA</sequence>
<keyword evidence="3 6" id="KW-0812">Transmembrane</keyword>
<dbReference type="SUPFAM" id="SSF103473">
    <property type="entry name" value="MFS general substrate transporter"/>
    <property type="match status" value="1"/>
</dbReference>
<keyword evidence="11" id="KW-1185">Reference proteome</keyword>
<keyword evidence="4 6" id="KW-1133">Transmembrane helix</keyword>
<feature type="transmembrane region" description="Helical" evidence="6">
    <location>
        <begin position="270"/>
        <end position="291"/>
    </location>
</feature>
<evidence type="ECO:0000313" key="10">
    <source>
        <dbReference type="Proteomes" id="UP000199398"/>
    </source>
</evidence>
<feature type="transmembrane region" description="Helical" evidence="6">
    <location>
        <begin position="177"/>
        <end position="197"/>
    </location>
</feature>
<feature type="domain" description="Major facilitator superfamily (MFS) profile" evidence="7">
    <location>
        <begin position="22"/>
        <end position="422"/>
    </location>
</feature>
<keyword evidence="2" id="KW-0813">Transport</keyword>
<evidence type="ECO:0000256" key="5">
    <source>
        <dbReference type="ARBA" id="ARBA00023136"/>
    </source>
</evidence>
<evidence type="ECO:0000313" key="8">
    <source>
        <dbReference type="EMBL" id="RKT87407.1"/>
    </source>
</evidence>
<proteinExistence type="predicted"/>
<feature type="transmembrane region" description="Helical" evidence="6">
    <location>
        <begin position="56"/>
        <end position="79"/>
    </location>
</feature>
<dbReference type="GO" id="GO:0022857">
    <property type="term" value="F:transmembrane transporter activity"/>
    <property type="evidence" value="ECO:0007669"/>
    <property type="project" value="InterPro"/>
</dbReference>
<dbReference type="InterPro" id="IPR020846">
    <property type="entry name" value="MFS_dom"/>
</dbReference>
<dbReference type="Gene3D" id="1.20.1250.20">
    <property type="entry name" value="MFS general substrate transporter like domains"/>
    <property type="match status" value="1"/>
</dbReference>
<dbReference type="InterPro" id="IPR036259">
    <property type="entry name" value="MFS_trans_sf"/>
</dbReference>
<dbReference type="Proteomes" id="UP000199398">
    <property type="component" value="Unassembled WGS sequence"/>
</dbReference>
<reference evidence="9 10" key="1">
    <citation type="submission" date="2016-10" db="EMBL/GenBank/DDBJ databases">
        <authorList>
            <person name="de Groot N.N."/>
        </authorList>
    </citation>
    <scope>NUCLEOTIDE SEQUENCE [LARGE SCALE GENOMIC DNA]</scope>
    <source>
        <strain evidence="9 10">CPCC 201259</strain>
    </source>
</reference>
<feature type="transmembrane region" description="Helical" evidence="6">
    <location>
        <begin position="236"/>
        <end position="258"/>
    </location>
</feature>
<dbReference type="InterPro" id="IPR044770">
    <property type="entry name" value="MFS_spinster-like"/>
</dbReference>
<dbReference type="PANTHER" id="PTHR23505:SF52">
    <property type="entry name" value="MAJOR FACILITATOR SUPERFAMILY PROTEIN"/>
    <property type="match status" value="1"/>
</dbReference>
<dbReference type="AlphaFoldDB" id="A0A1I5GQQ2"/>
<dbReference type="PROSITE" id="PS50850">
    <property type="entry name" value="MFS"/>
    <property type="match status" value="1"/>
</dbReference>
<protein>
    <submittedName>
        <fullName evidence="8">MFS family arabinose efflux permease</fullName>
    </submittedName>
    <submittedName>
        <fullName evidence="9">Predicted arabinose efflux permease, MFS family</fullName>
    </submittedName>
</protein>
<evidence type="ECO:0000259" key="7">
    <source>
        <dbReference type="PROSITE" id="PS50850"/>
    </source>
</evidence>
<comment type="subcellular location">
    <subcellularLocation>
        <location evidence="1">Cell membrane</location>
        <topology evidence="1">Multi-pass membrane protein</topology>
    </subcellularLocation>
</comment>
<evidence type="ECO:0000256" key="6">
    <source>
        <dbReference type="SAM" id="Phobius"/>
    </source>
</evidence>
<dbReference type="RefSeq" id="WP_246025597.1">
    <property type="nucleotide sequence ID" value="NZ_FOUP01000013.1"/>
</dbReference>
<dbReference type="EMBL" id="FOUP01000013">
    <property type="protein sequence ID" value="SFO38220.1"/>
    <property type="molecule type" value="Genomic_DNA"/>
</dbReference>
<feature type="transmembrane region" description="Helical" evidence="6">
    <location>
        <begin position="88"/>
        <end position="107"/>
    </location>
</feature>
<feature type="transmembrane region" description="Helical" evidence="6">
    <location>
        <begin position="328"/>
        <end position="349"/>
    </location>
</feature>
<evidence type="ECO:0000256" key="2">
    <source>
        <dbReference type="ARBA" id="ARBA00022448"/>
    </source>
</evidence>
<evidence type="ECO:0000313" key="9">
    <source>
        <dbReference type="EMBL" id="SFO38220.1"/>
    </source>
</evidence>
<accession>A0A1I5GQQ2</accession>
<evidence type="ECO:0000256" key="3">
    <source>
        <dbReference type="ARBA" id="ARBA00022692"/>
    </source>
</evidence>
<keyword evidence="5 6" id="KW-0472">Membrane</keyword>
<evidence type="ECO:0000256" key="4">
    <source>
        <dbReference type="ARBA" id="ARBA00022989"/>
    </source>
</evidence>
<dbReference type="STRING" id="455193.SAMN05421805_113131"/>
<gene>
    <name evidence="8" type="ORF">ATL45_5823</name>
    <name evidence="9" type="ORF">SAMN05421805_113131</name>
</gene>
<dbReference type="GO" id="GO:0005886">
    <property type="term" value="C:plasma membrane"/>
    <property type="evidence" value="ECO:0007669"/>
    <property type="project" value="UniProtKB-SubCell"/>
</dbReference>
<dbReference type="Pfam" id="PF07690">
    <property type="entry name" value="MFS_1"/>
    <property type="match status" value="1"/>
</dbReference>
<feature type="transmembrane region" description="Helical" evidence="6">
    <location>
        <begin position="149"/>
        <end position="171"/>
    </location>
</feature>
<dbReference type="InterPro" id="IPR011701">
    <property type="entry name" value="MFS"/>
</dbReference>
<feature type="transmembrane region" description="Helical" evidence="6">
    <location>
        <begin position="361"/>
        <end position="384"/>
    </location>
</feature>
<reference evidence="8 11" key="2">
    <citation type="submission" date="2018-10" db="EMBL/GenBank/DDBJ databases">
        <title>Sequencing the genomes of 1000 actinobacteria strains.</title>
        <authorList>
            <person name="Klenk H.-P."/>
        </authorList>
    </citation>
    <scope>NUCLEOTIDE SEQUENCE [LARGE SCALE GENOMIC DNA]</scope>
    <source>
        <strain evidence="8 11">DSM 45119</strain>
    </source>
</reference>
<dbReference type="Proteomes" id="UP000270697">
    <property type="component" value="Unassembled WGS sequence"/>
</dbReference>
<name>A0A1I5GQQ2_9PSEU</name>
<dbReference type="PANTHER" id="PTHR23505">
    <property type="entry name" value="SPINSTER"/>
    <property type="match status" value="1"/>
</dbReference>
<feature type="transmembrane region" description="Helical" evidence="6">
    <location>
        <begin position="396"/>
        <end position="420"/>
    </location>
</feature>
<feature type="transmembrane region" description="Helical" evidence="6">
    <location>
        <begin position="303"/>
        <end position="322"/>
    </location>
</feature>